<gene>
    <name evidence="2" type="ORF">ANCDUO_11896</name>
</gene>
<feature type="transmembrane region" description="Helical" evidence="1">
    <location>
        <begin position="44"/>
        <end position="63"/>
    </location>
</feature>
<accession>A0A0C2D740</accession>
<feature type="transmembrane region" description="Helical" evidence="1">
    <location>
        <begin position="69"/>
        <end position="95"/>
    </location>
</feature>
<dbReference type="AlphaFoldDB" id="A0A0C2D740"/>
<organism evidence="2 3">
    <name type="scientific">Ancylostoma duodenale</name>
    <dbReference type="NCBI Taxonomy" id="51022"/>
    <lineage>
        <taxon>Eukaryota</taxon>
        <taxon>Metazoa</taxon>
        <taxon>Ecdysozoa</taxon>
        <taxon>Nematoda</taxon>
        <taxon>Chromadorea</taxon>
        <taxon>Rhabditida</taxon>
        <taxon>Rhabditina</taxon>
        <taxon>Rhabditomorpha</taxon>
        <taxon>Strongyloidea</taxon>
        <taxon>Ancylostomatidae</taxon>
        <taxon>Ancylostomatinae</taxon>
        <taxon>Ancylostoma</taxon>
    </lineage>
</organism>
<evidence type="ECO:0000313" key="3">
    <source>
        <dbReference type="Proteomes" id="UP000054047"/>
    </source>
</evidence>
<feature type="transmembrane region" description="Helical" evidence="1">
    <location>
        <begin position="20"/>
        <end position="37"/>
    </location>
</feature>
<dbReference type="Proteomes" id="UP000054047">
    <property type="component" value="Unassembled WGS sequence"/>
</dbReference>
<reference evidence="2 3" key="1">
    <citation type="submission" date="2013-12" db="EMBL/GenBank/DDBJ databases">
        <title>Draft genome of the parsitic nematode Ancylostoma duodenale.</title>
        <authorList>
            <person name="Mitreva M."/>
        </authorList>
    </citation>
    <scope>NUCLEOTIDE SEQUENCE [LARGE SCALE GENOMIC DNA]</scope>
    <source>
        <strain evidence="2 3">Zhejiang</strain>
    </source>
</reference>
<protein>
    <submittedName>
        <fullName evidence="2">Uncharacterized protein</fullName>
    </submittedName>
</protein>
<name>A0A0C2D740_9BILA</name>
<evidence type="ECO:0000313" key="2">
    <source>
        <dbReference type="EMBL" id="KIH57907.1"/>
    </source>
</evidence>
<sequence>MSWYSVIYTRVREYKQKNPIRGFFLARLLNALLFAQVAGLAYRIIGCISSIYVYLYVVCGYFLQSSMQVTIYICVYFSVAFMALWCLFSALFYGVARIPPHWTVRDNV</sequence>
<keyword evidence="1" id="KW-1133">Transmembrane helix</keyword>
<keyword evidence="1" id="KW-0812">Transmembrane</keyword>
<proteinExistence type="predicted"/>
<dbReference type="OrthoDB" id="9909019at2759"/>
<keyword evidence="3" id="KW-1185">Reference proteome</keyword>
<dbReference type="EMBL" id="KN733772">
    <property type="protein sequence ID" value="KIH57907.1"/>
    <property type="molecule type" value="Genomic_DNA"/>
</dbReference>
<evidence type="ECO:0000256" key="1">
    <source>
        <dbReference type="SAM" id="Phobius"/>
    </source>
</evidence>
<keyword evidence="1" id="KW-0472">Membrane</keyword>